<gene>
    <name evidence="2" type="ordered locus">Saut_0833</name>
</gene>
<evidence type="ECO:0000256" key="1">
    <source>
        <dbReference type="SAM" id="Phobius"/>
    </source>
</evidence>
<dbReference type="EMBL" id="CP002205">
    <property type="protein sequence ID" value="ADN08882.1"/>
    <property type="molecule type" value="Genomic_DNA"/>
</dbReference>
<feature type="transmembrane region" description="Helical" evidence="1">
    <location>
        <begin position="45"/>
        <end position="63"/>
    </location>
</feature>
<dbReference type="AlphaFoldDB" id="E0UR72"/>
<dbReference type="KEGG" id="sua:Saut_0833"/>
<dbReference type="STRING" id="563040.Saut_0833"/>
<dbReference type="Proteomes" id="UP000007803">
    <property type="component" value="Chromosome"/>
</dbReference>
<feature type="transmembrane region" description="Helical" evidence="1">
    <location>
        <begin position="6"/>
        <end position="25"/>
    </location>
</feature>
<name>E0UR72_SULAO</name>
<evidence type="ECO:0000313" key="2">
    <source>
        <dbReference type="EMBL" id="ADN08882.1"/>
    </source>
</evidence>
<sequence>MTAHDIMIILVMTFPMFIFTIYPGIWLSDYLEQHHNIKESQKRTVMIVITFLGALLLSSLLYYV</sequence>
<keyword evidence="1" id="KW-0812">Transmembrane</keyword>
<keyword evidence="3" id="KW-1185">Reference proteome</keyword>
<keyword evidence="1" id="KW-0472">Membrane</keyword>
<dbReference type="HOGENOM" id="CLU_207355_0_0_7"/>
<dbReference type="OrthoDB" id="5335005at2"/>
<organism evidence="2 3">
    <name type="scientific">Sulfurimonas autotrophica (strain ATCC BAA-671 / DSM 16294 / JCM 11897 / OK10)</name>
    <dbReference type="NCBI Taxonomy" id="563040"/>
    <lineage>
        <taxon>Bacteria</taxon>
        <taxon>Pseudomonadati</taxon>
        <taxon>Campylobacterota</taxon>
        <taxon>Epsilonproteobacteria</taxon>
        <taxon>Campylobacterales</taxon>
        <taxon>Sulfurimonadaceae</taxon>
        <taxon>Sulfurimonas</taxon>
    </lineage>
</organism>
<proteinExistence type="predicted"/>
<dbReference type="RefSeq" id="WP_013326638.1">
    <property type="nucleotide sequence ID" value="NC_014506.1"/>
</dbReference>
<accession>E0UR72</accession>
<keyword evidence="1" id="KW-1133">Transmembrane helix</keyword>
<protein>
    <submittedName>
        <fullName evidence="2">Uncharacterized protein</fullName>
    </submittedName>
</protein>
<evidence type="ECO:0000313" key="3">
    <source>
        <dbReference type="Proteomes" id="UP000007803"/>
    </source>
</evidence>
<reference evidence="3" key="1">
    <citation type="journal article" date="2010" name="Stand. Genomic Sci.">
        <title>Complete genome sequence of Sulfurimonas autotrophica type strain (OK10).</title>
        <authorList>
            <person name="Sikorski J."/>
            <person name="Munk C."/>
            <person name="Lapidus A."/>
            <person name="Djao O."/>
            <person name="Lucas S."/>
            <person name="Glavina Del Rio T."/>
            <person name="Nolan M."/>
            <person name="Tice H."/>
            <person name="Han C."/>
            <person name="Cheng J."/>
            <person name="Tapia R."/>
            <person name="Goodwin L."/>
            <person name="Pitluck S."/>
            <person name="Liolios K."/>
            <person name="Ivanova N."/>
            <person name="Mavromatis K."/>
            <person name="Mikhailova N."/>
            <person name="Pati A."/>
            <person name="Sims D."/>
            <person name="Meincke L."/>
            <person name="Brettin T."/>
            <person name="Detter J."/>
            <person name="Chen A."/>
            <person name="Palaniappan K."/>
            <person name="Land M."/>
            <person name="Hauser L."/>
            <person name="Chang Y."/>
            <person name="Jeffries C."/>
            <person name="Rohde M."/>
            <person name="Lang E."/>
            <person name="Spring S."/>
            <person name="Goker M."/>
            <person name="Woyke T."/>
            <person name="Bristow J."/>
            <person name="Eisen J."/>
            <person name="Markowitz V."/>
            <person name="Hugenholtz P."/>
            <person name="Kyrpides N."/>
            <person name="Klenk H."/>
        </authorList>
    </citation>
    <scope>NUCLEOTIDE SEQUENCE [LARGE SCALE GENOMIC DNA]</scope>
    <source>
        <strain evidence="3">ATCC BAA-671 / DSM 16294 / JCM 11897 / OK10</strain>
    </source>
</reference>